<feature type="region of interest" description="Disordered" evidence="10">
    <location>
        <begin position="191"/>
        <end position="223"/>
    </location>
</feature>
<dbReference type="SUPFAM" id="SSF56112">
    <property type="entry name" value="Protein kinase-like (PK-like)"/>
    <property type="match status" value="1"/>
</dbReference>
<dbReference type="STRING" id="29655.A0A0K9PRL9"/>
<accession>A0A0K9PRL9</accession>
<dbReference type="InterPro" id="IPR011009">
    <property type="entry name" value="Kinase-like_dom_sf"/>
</dbReference>
<sequence>MDGSCGGESSGGEEDEYTSEEEGTEEYRRGGYHAVRIGDSFKNGAYVVQRKLGWGHFSTVWLAWDILHSRYVALKVQKSAQHYTEAAMDEITILKQIAEGDLDDTKCVVKLLDHFKHSGPNGNHVCMVFEFLGDNLLSLIKYSGYRGLPLPMVKEICRHVLVGLDYLHHQLSIIHTDLKPENILLVSTLDPERDPQRSGAPLINPAKKSNGPSTSTVSAAISSNGDLTKNQKKKIKKKAKKVAASTSETATTKADVVCTEKEDDDEKKGNETENKRRVSKREKRKLVMEANLSCKLVDFGNACWTYKQFTSDIQTRQYRSPEVILGSKYSTSADLWSFACLCFELATGDVLFDPHTGENFDRDEDHLALMMELLGTMPRKIALGGRYSRELFNRHGDLRHIRRLRFWYLDKVLMEKYNFKQEDATALASFLTPVLNFEPSKRPTAKGMLQHPWLLNHMPSSPIQNNVEVDGIPEKNSEKDEGEAMTAGLENIAIKDSKPNSGNPKTKNHHQPGVIEIK</sequence>
<dbReference type="Pfam" id="PF00069">
    <property type="entry name" value="Pkinase"/>
    <property type="match status" value="2"/>
</dbReference>
<dbReference type="Gene3D" id="1.10.510.10">
    <property type="entry name" value="Transferase(Phosphotransferase) domain 1"/>
    <property type="match status" value="1"/>
</dbReference>
<name>A0A0K9PRL9_ZOSMR</name>
<dbReference type="InterPro" id="IPR017441">
    <property type="entry name" value="Protein_kinase_ATP_BS"/>
</dbReference>
<dbReference type="CDD" id="cd14136">
    <property type="entry name" value="STKc_SRPK"/>
    <property type="match status" value="1"/>
</dbReference>
<dbReference type="SMART" id="SM00220">
    <property type="entry name" value="S_TKc"/>
    <property type="match status" value="1"/>
</dbReference>
<keyword evidence="4 9" id="KW-0547">Nucleotide-binding</keyword>
<dbReference type="FunFam" id="1.10.510.10:FF:000339">
    <property type="entry name" value="Serine/threonine-protein kinase SRPK-like protein"/>
    <property type="match status" value="1"/>
</dbReference>
<dbReference type="GO" id="GO:0000245">
    <property type="term" value="P:spliceosomal complex assembly"/>
    <property type="evidence" value="ECO:0000318"/>
    <property type="project" value="GO_Central"/>
</dbReference>
<dbReference type="EC" id="2.7.11.1" evidence="1"/>
<feature type="domain" description="Protein kinase" evidence="11">
    <location>
        <begin position="46"/>
        <end position="454"/>
    </location>
</feature>
<feature type="compositionally biased region" description="Polar residues" evidence="10">
    <location>
        <begin position="210"/>
        <end position="223"/>
    </location>
</feature>
<dbReference type="Gene3D" id="3.30.200.20">
    <property type="entry name" value="Phosphorylase Kinase, domain 1"/>
    <property type="match status" value="1"/>
</dbReference>
<gene>
    <name evidence="12" type="ORF">ZOSMA_177G00310</name>
</gene>
<reference evidence="13" key="1">
    <citation type="journal article" date="2016" name="Nature">
        <title>The genome of the seagrass Zostera marina reveals angiosperm adaptation to the sea.</title>
        <authorList>
            <person name="Olsen J.L."/>
            <person name="Rouze P."/>
            <person name="Verhelst B."/>
            <person name="Lin Y.-C."/>
            <person name="Bayer T."/>
            <person name="Collen J."/>
            <person name="Dattolo E."/>
            <person name="De Paoli E."/>
            <person name="Dittami S."/>
            <person name="Maumus F."/>
            <person name="Michel G."/>
            <person name="Kersting A."/>
            <person name="Lauritano C."/>
            <person name="Lohaus R."/>
            <person name="Toepel M."/>
            <person name="Tonon T."/>
            <person name="Vanneste K."/>
            <person name="Amirebrahimi M."/>
            <person name="Brakel J."/>
            <person name="Bostroem C."/>
            <person name="Chovatia M."/>
            <person name="Grimwood J."/>
            <person name="Jenkins J.W."/>
            <person name="Jueterbock A."/>
            <person name="Mraz A."/>
            <person name="Stam W.T."/>
            <person name="Tice H."/>
            <person name="Bornberg-Bauer E."/>
            <person name="Green P.J."/>
            <person name="Pearson G.A."/>
            <person name="Procaccini G."/>
            <person name="Duarte C.M."/>
            <person name="Schmutz J."/>
            <person name="Reusch T.B.H."/>
            <person name="Van de Peer Y."/>
        </authorList>
    </citation>
    <scope>NUCLEOTIDE SEQUENCE [LARGE SCALE GENOMIC DNA]</scope>
    <source>
        <strain evidence="13">cv. Finnish</strain>
    </source>
</reference>
<dbReference type="PROSITE" id="PS50011">
    <property type="entry name" value="PROTEIN_KINASE_DOM"/>
    <property type="match status" value="1"/>
</dbReference>
<dbReference type="InterPro" id="IPR008271">
    <property type="entry name" value="Ser/Thr_kinase_AS"/>
</dbReference>
<evidence type="ECO:0000256" key="7">
    <source>
        <dbReference type="ARBA" id="ARBA00047899"/>
    </source>
</evidence>
<proteinExistence type="predicted"/>
<evidence type="ECO:0000256" key="2">
    <source>
        <dbReference type="ARBA" id="ARBA00022527"/>
    </source>
</evidence>
<comment type="catalytic activity">
    <reaction evidence="7">
        <text>L-threonyl-[protein] + ATP = O-phospho-L-threonyl-[protein] + ADP + H(+)</text>
        <dbReference type="Rhea" id="RHEA:46608"/>
        <dbReference type="Rhea" id="RHEA-COMP:11060"/>
        <dbReference type="Rhea" id="RHEA-COMP:11605"/>
        <dbReference type="ChEBI" id="CHEBI:15378"/>
        <dbReference type="ChEBI" id="CHEBI:30013"/>
        <dbReference type="ChEBI" id="CHEBI:30616"/>
        <dbReference type="ChEBI" id="CHEBI:61977"/>
        <dbReference type="ChEBI" id="CHEBI:456216"/>
        <dbReference type="EC" id="2.7.11.1"/>
    </reaction>
</comment>
<evidence type="ECO:0000256" key="4">
    <source>
        <dbReference type="ARBA" id="ARBA00022741"/>
    </source>
</evidence>
<keyword evidence="3" id="KW-0808">Transferase</keyword>
<feature type="region of interest" description="Disordered" evidence="10">
    <location>
        <begin position="257"/>
        <end position="282"/>
    </location>
</feature>
<evidence type="ECO:0000256" key="9">
    <source>
        <dbReference type="PROSITE-ProRule" id="PRU10141"/>
    </source>
</evidence>
<dbReference type="GO" id="GO:0005524">
    <property type="term" value="F:ATP binding"/>
    <property type="evidence" value="ECO:0007669"/>
    <property type="project" value="UniProtKB-UniRule"/>
</dbReference>
<keyword evidence="6 9" id="KW-0067">ATP-binding</keyword>
<evidence type="ECO:0000256" key="8">
    <source>
        <dbReference type="ARBA" id="ARBA00048679"/>
    </source>
</evidence>
<dbReference type="PROSITE" id="PS00108">
    <property type="entry name" value="PROTEIN_KINASE_ST"/>
    <property type="match status" value="1"/>
</dbReference>
<feature type="compositionally biased region" description="Gly residues" evidence="10">
    <location>
        <begin position="1"/>
        <end position="10"/>
    </location>
</feature>
<evidence type="ECO:0000313" key="12">
    <source>
        <dbReference type="EMBL" id="KMZ71703.1"/>
    </source>
</evidence>
<dbReference type="GO" id="GO:0050684">
    <property type="term" value="P:regulation of mRNA processing"/>
    <property type="evidence" value="ECO:0000318"/>
    <property type="project" value="GO_Central"/>
</dbReference>
<keyword evidence="5 12" id="KW-0418">Kinase</keyword>
<dbReference type="InterPro" id="IPR000719">
    <property type="entry name" value="Prot_kinase_dom"/>
</dbReference>
<dbReference type="OrthoDB" id="2649at2759"/>
<evidence type="ECO:0000256" key="3">
    <source>
        <dbReference type="ARBA" id="ARBA00022679"/>
    </source>
</evidence>
<evidence type="ECO:0000259" key="11">
    <source>
        <dbReference type="PROSITE" id="PS50011"/>
    </source>
</evidence>
<keyword evidence="13" id="KW-1185">Reference proteome</keyword>
<dbReference type="FunFam" id="3.30.200.20:FF:000076">
    <property type="entry name" value="CMGC/SRPK protein kinase"/>
    <property type="match status" value="1"/>
</dbReference>
<dbReference type="InterPro" id="IPR051334">
    <property type="entry name" value="SRPK"/>
</dbReference>
<evidence type="ECO:0000256" key="6">
    <source>
        <dbReference type="ARBA" id="ARBA00022840"/>
    </source>
</evidence>
<dbReference type="GO" id="GO:0004674">
    <property type="term" value="F:protein serine/threonine kinase activity"/>
    <property type="evidence" value="ECO:0000318"/>
    <property type="project" value="GO_Central"/>
</dbReference>
<evidence type="ECO:0000256" key="10">
    <source>
        <dbReference type="SAM" id="MobiDB-lite"/>
    </source>
</evidence>
<dbReference type="PANTHER" id="PTHR47634:SF9">
    <property type="entry name" value="PROTEIN KINASE DOMAIN-CONTAINING PROTEIN-RELATED"/>
    <property type="match status" value="1"/>
</dbReference>
<keyword evidence="2" id="KW-0723">Serine/threonine-protein kinase</keyword>
<comment type="caution">
    <text evidence="12">The sequence shown here is derived from an EMBL/GenBank/DDBJ whole genome shotgun (WGS) entry which is preliminary data.</text>
</comment>
<feature type="compositionally biased region" description="Acidic residues" evidence="10">
    <location>
        <begin position="11"/>
        <end position="24"/>
    </location>
</feature>
<dbReference type="AlphaFoldDB" id="A0A0K9PRL9"/>
<dbReference type="OMA" id="MDNVTLC"/>
<comment type="catalytic activity">
    <reaction evidence="8">
        <text>L-seryl-[protein] + ATP = O-phospho-L-seryl-[protein] + ADP + H(+)</text>
        <dbReference type="Rhea" id="RHEA:17989"/>
        <dbReference type="Rhea" id="RHEA-COMP:9863"/>
        <dbReference type="Rhea" id="RHEA-COMP:11604"/>
        <dbReference type="ChEBI" id="CHEBI:15378"/>
        <dbReference type="ChEBI" id="CHEBI:29999"/>
        <dbReference type="ChEBI" id="CHEBI:30616"/>
        <dbReference type="ChEBI" id="CHEBI:83421"/>
        <dbReference type="ChEBI" id="CHEBI:456216"/>
        <dbReference type="EC" id="2.7.11.1"/>
    </reaction>
</comment>
<evidence type="ECO:0000256" key="5">
    <source>
        <dbReference type="ARBA" id="ARBA00022777"/>
    </source>
</evidence>
<dbReference type="PANTHER" id="PTHR47634">
    <property type="entry name" value="PROTEIN KINASE DOMAIN-CONTAINING PROTEIN-RELATED"/>
    <property type="match status" value="1"/>
</dbReference>
<dbReference type="EMBL" id="LFYR01000664">
    <property type="protein sequence ID" value="KMZ71703.1"/>
    <property type="molecule type" value="Genomic_DNA"/>
</dbReference>
<dbReference type="PROSITE" id="PS00107">
    <property type="entry name" value="PROTEIN_KINASE_ATP"/>
    <property type="match status" value="1"/>
</dbReference>
<evidence type="ECO:0000256" key="1">
    <source>
        <dbReference type="ARBA" id="ARBA00012513"/>
    </source>
</evidence>
<evidence type="ECO:0000313" key="13">
    <source>
        <dbReference type="Proteomes" id="UP000036987"/>
    </source>
</evidence>
<feature type="region of interest" description="Disordered" evidence="10">
    <location>
        <begin position="493"/>
        <end position="518"/>
    </location>
</feature>
<protein>
    <recommendedName>
        <fullName evidence="1">non-specific serine/threonine protein kinase</fullName>
        <ecNumber evidence="1">2.7.11.1</ecNumber>
    </recommendedName>
</protein>
<feature type="binding site" evidence="9">
    <location>
        <position position="75"/>
    </location>
    <ligand>
        <name>ATP</name>
        <dbReference type="ChEBI" id="CHEBI:30616"/>
    </ligand>
</feature>
<dbReference type="Proteomes" id="UP000036987">
    <property type="component" value="Unassembled WGS sequence"/>
</dbReference>
<organism evidence="12 13">
    <name type="scientific">Zostera marina</name>
    <name type="common">Eelgrass</name>
    <dbReference type="NCBI Taxonomy" id="29655"/>
    <lineage>
        <taxon>Eukaryota</taxon>
        <taxon>Viridiplantae</taxon>
        <taxon>Streptophyta</taxon>
        <taxon>Embryophyta</taxon>
        <taxon>Tracheophyta</taxon>
        <taxon>Spermatophyta</taxon>
        <taxon>Magnoliopsida</taxon>
        <taxon>Liliopsida</taxon>
        <taxon>Zosteraceae</taxon>
        <taxon>Zostera</taxon>
    </lineage>
</organism>
<feature type="region of interest" description="Disordered" evidence="10">
    <location>
        <begin position="1"/>
        <end position="29"/>
    </location>
</feature>
<feature type="compositionally biased region" description="Basic and acidic residues" evidence="10">
    <location>
        <begin position="266"/>
        <end position="276"/>
    </location>
</feature>